<dbReference type="Pfam" id="PF02844">
    <property type="entry name" value="GARS_N"/>
    <property type="match status" value="1"/>
</dbReference>
<protein>
    <recommendedName>
        <fullName evidence="2">phosphoribosylamine--glycine ligase</fullName>
        <ecNumber evidence="2">6.3.4.13</ecNumber>
    </recommendedName>
    <alternativeName>
        <fullName evidence="8">Glycinamide ribonucleotide synthetase</fullName>
    </alternativeName>
    <alternativeName>
        <fullName evidence="9">Phosphoribosylglycinamide synthetase</fullName>
    </alternativeName>
</protein>
<keyword evidence="5" id="KW-0658">Purine biosynthesis</keyword>
<evidence type="ECO:0000256" key="3">
    <source>
        <dbReference type="ARBA" id="ARBA00022598"/>
    </source>
</evidence>
<dbReference type="GO" id="GO:0046872">
    <property type="term" value="F:metal ion binding"/>
    <property type="evidence" value="ECO:0007669"/>
    <property type="project" value="InterPro"/>
</dbReference>
<keyword evidence="6 10" id="KW-0067">ATP-binding</keyword>
<dbReference type="InterPro" id="IPR011054">
    <property type="entry name" value="Rudment_hybrid_motif"/>
</dbReference>
<evidence type="ECO:0000256" key="9">
    <source>
        <dbReference type="ARBA" id="ARBA00042864"/>
    </source>
</evidence>
<dbReference type="SUPFAM" id="SSF52440">
    <property type="entry name" value="PreATP-grasp domain"/>
    <property type="match status" value="1"/>
</dbReference>
<dbReference type="SUPFAM" id="SSF56059">
    <property type="entry name" value="Glutathione synthetase ATP-binding domain-like"/>
    <property type="match status" value="1"/>
</dbReference>
<dbReference type="Pfam" id="PF02843">
    <property type="entry name" value="GARS_C"/>
    <property type="match status" value="1"/>
</dbReference>
<comment type="similarity">
    <text evidence="7">Belongs to the GARS family.</text>
</comment>
<evidence type="ECO:0000313" key="13">
    <source>
        <dbReference type="Proteomes" id="UP000176510"/>
    </source>
</evidence>
<dbReference type="UniPathway" id="UPA00074">
    <property type="reaction ID" value="UER00125"/>
</dbReference>
<dbReference type="GO" id="GO:0006189">
    <property type="term" value="P:'de novo' IMP biosynthetic process"/>
    <property type="evidence" value="ECO:0007669"/>
    <property type="project" value="UniProtKB-UniPathway"/>
</dbReference>
<dbReference type="Gene3D" id="3.30.470.20">
    <property type="entry name" value="ATP-grasp fold, B domain"/>
    <property type="match status" value="1"/>
</dbReference>
<name>A0A1G2L5Z2_9BACT</name>
<dbReference type="Pfam" id="PF01071">
    <property type="entry name" value="GARS_A"/>
    <property type="match status" value="1"/>
</dbReference>
<evidence type="ECO:0000256" key="8">
    <source>
        <dbReference type="ARBA" id="ARBA00042242"/>
    </source>
</evidence>
<dbReference type="InterPro" id="IPR020561">
    <property type="entry name" value="PRibGlycinamid_synth_ATP-grasp"/>
</dbReference>
<evidence type="ECO:0000313" key="12">
    <source>
        <dbReference type="EMBL" id="OHA06964.1"/>
    </source>
</evidence>
<dbReference type="Gene3D" id="3.90.600.10">
    <property type="entry name" value="Phosphoribosylglycinamide synthetase, C-terminal domain"/>
    <property type="match status" value="1"/>
</dbReference>
<dbReference type="EMBL" id="MHQR01000029">
    <property type="protein sequence ID" value="OHA06964.1"/>
    <property type="molecule type" value="Genomic_DNA"/>
</dbReference>
<evidence type="ECO:0000256" key="1">
    <source>
        <dbReference type="ARBA" id="ARBA00005174"/>
    </source>
</evidence>
<dbReference type="AlphaFoldDB" id="A0A1G2L5Z2"/>
<dbReference type="SMART" id="SM01210">
    <property type="entry name" value="GARS_C"/>
    <property type="match status" value="1"/>
</dbReference>
<dbReference type="PROSITE" id="PS50975">
    <property type="entry name" value="ATP_GRASP"/>
    <property type="match status" value="1"/>
</dbReference>
<dbReference type="PANTHER" id="PTHR43472">
    <property type="entry name" value="PHOSPHORIBOSYLAMINE--GLYCINE LIGASE"/>
    <property type="match status" value="1"/>
</dbReference>
<proteinExistence type="inferred from homology"/>
<evidence type="ECO:0000259" key="11">
    <source>
        <dbReference type="PROSITE" id="PS50975"/>
    </source>
</evidence>
<accession>A0A1G2L5Z2</accession>
<evidence type="ECO:0000256" key="5">
    <source>
        <dbReference type="ARBA" id="ARBA00022755"/>
    </source>
</evidence>
<dbReference type="Gene3D" id="3.40.50.20">
    <property type="match status" value="1"/>
</dbReference>
<gene>
    <name evidence="12" type="ORF">A3B34_03900</name>
</gene>
<dbReference type="EC" id="6.3.4.13" evidence="2"/>
<dbReference type="STRING" id="1802279.A3B34_03900"/>
<dbReference type="Proteomes" id="UP000176510">
    <property type="component" value="Unassembled WGS sequence"/>
</dbReference>
<dbReference type="PANTHER" id="PTHR43472:SF1">
    <property type="entry name" value="PHOSPHORIBOSYLAMINE--GLYCINE LIGASE, CHLOROPLASTIC"/>
    <property type="match status" value="1"/>
</dbReference>
<evidence type="ECO:0000256" key="6">
    <source>
        <dbReference type="ARBA" id="ARBA00022840"/>
    </source>
</evidence>
<dbReference type="InterPro" id="IPR013815">
    <property type="entry name" value="ATP_grasp_subdomain_1"/>
</dbReference>
<dbReference type="InterPro" id="IPR037123">
    <property type="entry name" value="PRibGlycinamide_synth_C_sf"/>
</dbReference>
<dbReference type="GO" id="GO:0009113">
    <property type="term" value="P:purine nucleobase biosynthetic process"/>
    <property type="evidence" value="ECO:0007669"/>
    <property type="project" value="InterPro"/>
</dbReference>
<organism evidence="12 13">
    <name type="scientific">Candidatus Sungbacteria bacterium RIFCSPLOWO2_01_FULL_54_21</name>
    <dbReference type="NCBI Taxonomy" id="1802279"/>
    <lineage>
        <taxon>Bacteria</taxon>
        <taxon>Candidatus Sungiibacteriota</taxon>
    </lineage>
</organism>
<dbReference type="InterPro" id="IPR020560">
    <property type="entry name" value="PRibGlycinamide_synth_C-dom"/>
</dbReference>
<comment type="caution">
    <text evidence="12">The sequence shown here is derived from an EMBL/GenBank/DDBJ whole genome shotgun (WGS) entry which is preliminary data.</text>
</comment>
<dbReference type="InterPro" id="IPR020562">
    <property type="entry name" value="PRibGlycinamide_synth_N"/>
</dbReference>
<evidence type="ECO:0000256" key="10">
    <source>
        <dbReference type="PROSITE-ProRule" id="PRU00409"/>
    </source>
</evidence>
<dbReference type="InterPro" id="IPR011761">
    <property type="entry name" value="ATP-grasp"/>
</dbReference>
<dbReference type="InterPro" id="IPR000115">
    <property type="entry name" value="PRibGlycinamide_synth"/>
</dbReference>
<comment type="pathway">
    <text evidence="1">Purine metabolism; IMP biosynthesis via de novo pathway; N(1)-(5-phospho-D-ribosyl)glycinamide from 5-phospho-alpha-D-ribose 1-diphosphate: step 2/2.</text>
</comment>
<keyword evidence="4 10" id="KW-0547">Nucleotide-binding</keyword>
<dbReference type="InterPro" id="IPR016185">
    <property type="entry name" value="PreATP-grasp_dom_sf"/>
</dbReference>
<dbReference type="GO" id="GO:0005524">
    <property type="term" value="F:ATP binding"/>
    <property type="evidence" value="ECO:0007669"/>
    <property type="project" value="UniProtKB-UniRule"/>
</dbReference>
<feature type="domain" description="ATP-grasp" evidence="11">
    <location>
        <begin position="115"/>
        <end position="331"/>
    </location>
</feature>
<dbReference type="SMART" id="SM01209">
    <property type="entry name" value="GARS_A"/>
    <property type="match status" value="1"/>
</dbReference>
<dbReference type="SUPFAM" id="SSF51246">
    <property type="entry name" value="Rudiment single hybrid motif"/>
    <property type="match status" value="1"/>
</dbReference>
<reference evidence="12 13" key="1">
    <citation type="journal article" date="2016" name="Nat. Commun.">
        <title>Thousands of microbial genomes shed light on interconnected biogeochemical processes in an aquifer system.</title>
        <authorList>
            <person name="Anantharaman K."/>
            <person name="Brown C.T."/>
            <person name="Hug L.A."/>
            <person name="Sharon I."/>
            <person name="Castelle C.J."/>
            <person name="Probst A.J."/>
            <person name="Thomas B.C."/>
            <person name="Singh A."/>
            <person name="Wilkins M.J."/>
            <person name="Karaoz U."/>
            <person name="Brodie E.L."/>
            <person name="Williams K.H."/>
            <person name="Hubbard S.S."/>
            <person name="Banfield J.F."/>
        </authorList>
    </citation>
    <scope>NUCLEOTIDE SEQUENCE [LARGE SCALE GENOMIC DNA]</scope>
</reference>
<evidence type="ECO:0000256" key="4">
    <source>
        <dbReference type="ARBA" id="ARBA00022741"/>
    </source>
</evidence>
<sequence length="452" mass="49781">MDRKLKVMVVGGGGRGHAVSEKHEESEHVGSIIVAGGDDFTSYERKKEVISIPCGMRDHVAICNIAEAYRPDFIEFTQDDAVAGGAGDMLREQGFLVLCPSRKASRFEWDKAWARRFMARHHIPAPDFSVFTAQRRAERYLHGLYADEPDAVVFVKAAGLAAGKGSLKAASSKQTMQRIRQVRALGPAGKVFLIERALFGREFSGTIIADGTGEYRVFAYSTDHKRALPFDEGEQTGGTGATSPVPMIASAIATQIDAYLFGNAMDGFSDEGIPYAGALCFNGILVKDDESPTGYMPHCIEGNARHDDPESQVVLPGVQNDYTEMVIAAAIGKLCDITLQHDGLYRVGVVGVSRGYPGDYHAVIGKRVFGLEEVRKKFRGRVRIYGGGLARQDKHWYANGGRLFTVVAEDKDPWRAFETVYAAMARLYIEGNNLFWRHDIGWQDKEFLLARG</sequence>
<keyword evidence="3" id="KW-0436">Ligase</keyword>
<evidence type="ECO:0000256" key="7">
    <source>
        <dbReference type="ARBA" id="ARBA00038345"/>
    </source>
</evidence>
<dbReference type="GO" id="GO:0004637">
    <property type="term" value="F:phosphoribosylamine-glycine ligase activity"/>
    <property type="evidence" value="ECO:0007669"/>
    <property type="project" value="UniProtKB-EC"/>
</dbReference>
<dbReference type="Gene3D" id="3.30.1490.20">
    <property type="entry name" value="ATP-grasp fold, A domain"/>
    <property type="match status" value="1"/>
</dbReference>
<evidence type="ECO:0000256" key="2">
    <source>
        <dbReference type="ARBA" id="ARBA00013255"/>
    </source>
</evidence>